<evidence type="ECO:0000256" key="3">
    <source>
        <dbReference type="ARBA" id="ARBA00023163"/>
    </source>
</evidence>
<keyword evidence="6" id="KW-1185">Reference proteome</keyword>
<organism evidence="5 6">
    <name type="scientific">Zooshikella harenae</name>
    <dbReference type="NCBI Taxonomy" id="2827238"/>
    <lineage>
        <taxon>Bacteria</taxon>
        <taxon>Pseudomonadati</taxon>
        <taxon>Pseudomonadota</taxon>
        <taxon>Gammaproteobacteria</taxon>
        <taxon>Oceanospirillales</taxon>
        <taxon>Zooshikellaceae</taxon>
        <taxon>Zooshikella</taxon>
    </lineage>
</organism>
<evidence type="ECO:0000313" key="5">
    <source>
        <dbReference type="EMBL" id="MBU2711073.1"/>
    </source>
</evidence>
<name>A0ABS5ZB15_9GAMM</name>
<feature type="domain" description="HTH hxlR-type" evidence="4">
    <location>
        <begin position="14"/>
        <end position="112"/>
    </location>
</feature>
<dbReference type="Proteomes" id="UP000690515">
    <property type="component" value="Unassembled WGS sequence"/>
</dbReference>
<dbReference type="PANTHER" id="PTHR33204">
    <property type="entry name" value="TRANSCRIPTIONAL REGULATOR, MARR FAMILY"/>
    <property type="match status" value="1"/>
</dbReference>
<keyword evidence="3" id="KW-0804">Transcription</keyword>
<gene>
    <name evidence="5" type="ORF">KCG35_08375</name>
</gene>
<proteinExistence type="predicted"/>
<sequence length="114" mass="13231">MKNTRFSSYDGSACPVEASLELFGGKWKGMILYHLLDGTLRFSELKRKVGNVTQRMLTKQLRELEENGLVHREVFPEVPPRVEYRLTEMGESLRPILLALKEWGQHYALPKLEK</sequence>
<dbReference type="CDD" id="cd00090">
    <property type="entry name" value="HTH_ARSR"/>
    <property type="match status" value="1"/>
</dbReference>
<dbReference type="InterPro" id="IPR036388">
    <property type="entry name" value="WH-like_DNA-bd_sf"/>
</dbReference>
<dbReference type="Gene3D" id="1.10.10.10">
    <property type="entry name" value="Winged helix-like DNA-binding domain superfamily/Winged helix DNA-binding domain"/>
    <property type="match status" value="1"/>
</dbReference>
<evidence type="ECO:0000256" key="2">
    <source>
        <dbReference type="ARBA" id="ARBA00023125"/>
    </source>
</evidence>
<dbReference type="InterPro" id="IPR011991">
    <property type="entry name" value="ArsR-like_HTH"/>
</dbReference>
<dbReference type="InterPro" id="IPR036390">
    <property type="entry name" value="WH_DNA-bd_sf"/>
</dbReference>
<evidence type="ECO:0000259" key="4">
    <source>
        <dbReference type="PROSITE" id="PS51118"/>
    </source>
</evidence>
<dbReference type="SUPFAM" id="SSF46785">
    <property type="entry name" value="Winged helix' DNA-binding domain"/>
    <property type="match status" value="1"/>
</dbReference>
<dbReference type="RefSeq" id="WP_215819238.1">
    <property type="nucleotide sequence ID" value="NZ_JAGSOY010000014.1"/>
</dbReference>
<reference evidence="5 6" key="1">
    <citation type="submission" date="2021-04" db="EMBL/GenBank/DDBJ databases">
        <authorList>
            <person name="Pira H."/>
            <person name="Risdian C."/>
            <person name="Wink J."/>
        </authorList>
    </citation>
    <scope>NUCLEOTIDE SEQUENCE [LARGE SCALE GENOMIC DNA]</scope>
    <source>
        <strain evidence="5 6">WH53</strain>
    </source>
</reference>
<evidence type="ECO:0000313" key="6">
    <source>
        <dbReference type="Proteomes" id="UP000690515"/>
    </source>
</evidence>
<dbReference type="PROSITE" id="PS51118">
    <property type="entry name" value="HTH_HXLR"/>
    <property type="match status" value="1"/>
</dbReference>
<dbReference type="InterPro" id="IPR002577">
    <property type="entry name" value="HTH_HxlR"/>
</dbReference>
<dbReference type="PANTHER" id="PTHR33204:SF29">
    <property type="entry name" value="TRANSCRIPTIONAL REGULATOR"/>
    <property type="match status" value="1"/>
</dbReference>
<keyword evidence="2" id="KW-0238">DNA-binding</keyword>
<accession>A0ABS5ZB15</accession>
<keyword evidence="1" id="KW-0805">Transcription regulation</keyword>
<evidence type="ECO:0000256" key="1">
    <source>
        <dbReference type="ARBA" id="ARBA00023015"/>
    </source>
</evidence>
<dbReference type="EMBL" id="JAGSOY010000014">
    <property type="protein sequence ID" value="MBU2711073.1"/>
    <property type="molecule type" value="Genomic_DNA"/>
</dbReference>
<dbReference type="Pfam" id="PF01638">
    <property type="entry name" value="HxlR"/>
    <property type="match status" value="1"/>
</dbReference>
<comment type="caution">
    <text evidence="5">The sequence shown here is derived from an EMBL/GenBank/DDBJ whole genome shotgun (WGS) entry which is preliminary data.</text>
</comment>
<protein>
    <submittedName>
        <fullName evidence="5">Helix-turn-helix transcriptional regulator</fullName>
    </submittedName>
</protein>